<dbReference type="Pfam" id="PF02678">
    <property type="entry name" value="Pirin"/>
    <property type="match status" value="1"/>
</dbReference>
<dbReference type="Pfam" id="PF05726">
    <property type="entry name" value="Pirin_C"/>
    <property type="match status" value="1"/>
</dbReference>
<proteinExistence type="inferred from homology"/>
<comment type="cofactor">
    <cofactor evidence="2">
        <name>Fe cation</name>
        <dbReference type="ChEBI" id="CHEBI:24875"/>
    </cofactor>
    <text evidence="2">Binds 1 Fe cation per subunit.</text>
</comment>
<dbReference type="EMBL" id="WIRE01000001">
    <property type="protein sequence ID" value="MQX51941.1"/>
    <property type="molecule type" value="Genomic_DNA"/>
</dbReference>
<protein>
    <submittedName>
        <fullName evidence="6">Pirin family protein</fullName>
    </submittedName>
</protein>
<dbReference type="AlphaFoldDB" id="A0A6N7LU51"/>
<evidence type="ECO:0000313" key="7">
    <source>
        <dbReference type="Proteomes" id="UP000469421"/>
    </source>
</evidence>
<accession>A0A6N7LU51</accession>
<reference evidence="6 7" key="1">
    <citation type="submission" date="2019-10" db="EMBL/GenBank/DDBJ databases">
        <title>Alcanivorax sp.PA15-N-34 draft genome sequence.</title>
        <authorList>
            <person name="Liao X."/>
            <person name="Shao Z."/>
        </authorList>
    </citation>
    <scope>NUCLEOTIDE SEQUENCE [LARGE SCALE GENOMIC DNA]</scope>
    <source>
        <strain evidence="6 7">PA15-N-34</strain>
    </source>
</reference>
<keyword evidence="2" id="KW-0408">Iron</keyword>
<keyword evidence="2" id="KW-0479">Metal-binding</keyword>
<feature type="binding site" evidence="2">
    <location>
        <position position="77"/>
    </location>
    <ligand>
        <name>Fe cation</name>
        <dbReference type="ChEBI" id="CHEBI:24875"/>
    </ligand>
</feature>
<keyword evidence="7" id="KW-1185">Reference proteome</keyword>
<dbReference type="PANTHER" id="PTHR13903">
    <property type="entry name" value="PIRIN-RELATED"/>
    <property type="match status" value="1"/>
</dbReference>
<evidence type="ECO:0000259" key="5">
    <source>
        <dbReference type="Pfam" id="PF05726"/>
    </source>
</evidence>
<dbReference type="Proteomes" id="UP000469421">
    <property type="component" value="Unassembled WGS sequence"/>
</dbReference>
<evidence type="ECO:0000256" key="1">
    <source>
        <dbReference type="ARBA" id="ARBA00008416"/>
    </source>
</evidence>
<dbReference type="CDD" id="cd02247">
    <property type="entry name" value="cupin_pirin_C"/>
    <property type="match status" value="1"/>
</dbReference>
<feature type="domain" description="Pirin N-terminal" evidence="4">
    <location>
        <begin position="43"/>
        <end position="138"/>
    </location>
</feature>
<organism evidence="6 7">
    <name type="scientific">Alcanivorax sediminis</name>
    <dbReference type="NCBI Taxonomy" id="2663008"/>
    <lineage>
        <taxon>Bacteria</taxon>
        <taxon>Pseudomonadati</taxon>
        <taxon>Pseudomonadota</taxon>
        <taxon>Gammaproteobacteria</taxon>
        <taxon>Oceanospirillales</taxon>
        <taxon>Alcanivoracaceae</taxon>
        <taxon>Alcanivorax</taxon>
    </lineage>
</organism>
<evidence type="ECO:0000256" key="3">
    <source>
        <dbReference type="RuleBase" id="RU003457"/>
    </source>
</evidence>
<name>A0A6N7LU51_9GAMM</name>
<evidence type="ECO:0000259" key="4">
    <source>
        <dbReference type="Pfam" id="PF02678"/>
    </source>
</evidence>
<dbReference type="PIRSF" id="PIRSF006232">
    <property type="entry name" value="Pirin"/>
    <property type="match status" value="1"/>
</dbReference>
<evidence type="ECO:0000256" key="2">
    <source>
        <dbReference type="PIRSR" id="PIRSR006232-1"/>
    </source>
</evidence>
<feature type="binding site" evidence="2">
    <location>
        <position position="75"/>
    </location>
    <ligand>
        <name>Fe cation</name>
        <dbReference type="ChEBI" id="CHEBI:24875"/>
    </ligand>
</feature>
<dbReference type="InterPro" id="IPR008778">
    <property type="entry name" value="Pirin_C_dom"/>
</dbReference>
<dbReference type="InterPro" id="IPR012093">
    <property type="entry name" value="Pirin"/>
</dbReference>
<dbReference type="Gene3D" id="2.60.120.10">
    <property type="entry name" value="Jelly Rolls"/>
    <property type="match status" value="2"/>
</dbReference>
<dbReference type="RefSeq" id="WP_153498701.1">
    <property type="nucleotide sequence ID" value="NZ_WIRE01000001.1"/>
</dbReference>
<feature type="binding site" evidence="2">
    <location>
        <position position="119"/>
    </location>
    <ligand>
        <name>Fe cation</name>
        <dbReference type="ChEBI" id="CHEBI:24875"/>
    </ligand>
</feature>
<dbReference type="SUPFAM" id="SSF51182">
    <property type="entry name" value="RmlC-like cupins"/>
    <property type="match status" value="1"/>
</dbReference>
<feature type="domain" description="Pirin C-terminal" evidence="5">
    <location>
        <begin position="190"/>
        <end position="286"/>
    </location>
</feature>
<comment type="similarity">
    <text evidence="1 3">Belongs to the pirin family.</text>
</comment>
<evidence type="ECO:0000313" key="6">
    <source>
        <dbReference type="EMBL" id="MQX51941.1"/>
    </source>
</evidence>
<sequence length="316" mass="34313">MSNLNENGELVECPNQAGAPCLKQVSSRKSILGSGLPIIRHLPSREQRLIGPWCFLDHIGPTSLSVENAVDVGTHPHTGLQTVTWLFEGALLHKDSLGYEQVIEPGQLNLMTAGHGICHSEENPPGFSGPMHGLQFWIALPAEHEDTAPAFAHHTDLPRWEQAGIHITLVVGELDGKQSPAKVFSPLVGADIEAPNGGSLTLPVPSDFELGLCINEGSANLEGRMLEVGELYYLGQGREQLTLTLEPGSRVMLLGGEPLHQPVLLWWNFVGRDQARLESALADWNAWPNERFGDVAAYQGKPLKAPALDPQVRLKA</sequence>
<dbReference type="InterPro" id="IPR011051">
    <property type="entry name" value="RmlC_Cupin_sf"/>
</dbReference>
<comment type="caution">
    <text evidence="6">The sequence shown here is derived from an EMBL/GenBank/DDBJ whole genome shotgun (WGS) entry which is preliminary data.</text>
</comment>
<dbReference type="InterPro" id="IPR003829">
    <property type="entry name" value="Pirin_N_dom"/>
</dbReference>
<dbReference type="PANTHER" id="PTHR13903:SF8">
    <property type="entry name" value="PIRIN"/>
    <property type="match status" value="1"/>
</dbReference>
<dbReference type="InterPro" id="IPR014710">
    <property type="entry name" value="RmlC-like_jellyroll"/>
</dbReference>
<feature type="binding site" evidence="2">
    <location>
        <position position="121"/>
    </location>
    <ligand>
        <name>Fe cation</name>
        <dbReference type="ChEBI" id="CHEBI:24875"/>
    </ligand>
</feature>
<dbReference type="CDD" id="cd02909">
    <property type="entry name" value="cupin_pirin_N"/>
    <property type="match status" value="1"/>
</dbReference>
<gene>
    <name evidence="6" type="ORF">GFN93_01685</name>
</gene>
<dbReference type="GO" id="GO:0046872">
    <property type="term" value="F:metal ion binding"/>
    <property type="evidence" value="ECO:0007669"/>
    <property type="project" value="UniProtKB-KW"/>
</dbReference>